<reference evidence="3 4" key="1">
    <citation type="journal article" date="2017" name="ISME J.">
        <title>Energy and carbon metabolisms in a deep terrestrial subsurface fluid microbial community.</title>
        <authorList>
            <person name="Momper L."/>
            <person name="Jungbluth S.P."/>
            <person name="Lee M.D."/>
            <person name="Amend J.P."/>
        </authorList>
    </citation>
    <scope>NUCLEOTIDE SEQUENCE [LARGE SCALE GENOMIC DNA]</scope>
    <source>
        <strain evidence="3">SURF_17</strain>
    </source>
</reference>
<protein>
    <recommendedName>
        <fullName evidence="2">Bacteriophage/plasmid primase P4 C-terminal domain-containing protein</fullName>
    </recommendedName>
</protein>
<dbReference type="SMART" id="SM00885">
    <property type="entry name" value="D5_N"/>
    <property type="match status" value="1"/>
</dbReference>
<organism evidence="3 4">
    <name type="scientific">Candidatus Abyssobacteria bacterium SURF_17</name>
    <dbReference type="NCBI Taxonomy" id="2093361"/>
    <lineage>
        <taxon>Bacteria</taxon>
        <taxon>Pseudomonadati</taxon>
        <taxon>Candidatus Hydrogenedentota</taxon>
        <taxon>Candidatus Abyssobacteria</taxon>
    </lineage>
</organism>
<dbReference type="EMBL" id="QZKI01000046">
    <property type="protein sequence ID" value="RJP72359.1"/>
    <property type="molecule type" value="Genomic_DNA"/>
</dbReference>
<proteinExistence type="predicted"/>
<sequence>MNARPHIFNDLYHARKVVEFYGRHIRYCAKLGGFIIWNGKHWSLDETAQVWRWAVDAVSLAYEADFASAPDPDRPRLNRWFARAQTRWSIENALRHLQAQPEIIATPDHFDRDPWLLNVNNGAIDLRTGNLREHRPDDLITKIATIDFDPASPPPDRWSRFLDEIFGGNRDLINFVQRVCGYALTGSVCEQKLFLLHGSGANGKPTFLEKHPIKLEFFLVQDTVFRLSWTAVKRIHKFER</sequence>
<dbReference type="InterPro" id="IPR014818">
    <property type="entry name" value="Phage/plasmid_primase_P4_C"/>
</dbReference>
<accession>A0A419F2K3</accession>
<name>A0A419F2K3_9BACT</name>
<comment type="caution">
    <text evidence="3">The sequence shown here is derived from an EMBL/GenBank/DDBJ whole genome shotgun (WGS) entry which is preliminary data.</text>
</comment>
<dbReference type="AlphaFoldDB" id="A0A419F2K3"/>
<evidence type="ECO:0000313" key="3">
    <source>
        <dbReference type="EMBL" id="RJP72359.1"/>
    </source>
</evidence>
<evidence type="ECO:0000313" key="4">
    <source>
        <dbReference type="Proteomes" id="UP000285961"/>
    </source>
</evidence>
<keyword evidence="1" id="KW-0378">Hydrolase</keyword>
<dbReference type="InterPro" id="IPR051620">
    <property type="entry name" value="ORF904-like_C"/>
</dbReference>
<evidence type="ECO:0000256" key="1">
    <source>
        <dbReference type="ARBA" id="ARBA00022801"/>
    </source>
</evidence>
<dbReference type="PANTHER" id="PTHR35372:SF2">
    <property type="entry name" value="SF3 HELICASE DOMAIN-CONTAINING PROTEIN"/>
    <property type="match status" value="1"/>
</dbReference>
<dbReference type="GO" id="GO:0016787">
    <property type="term" value="F:hydrolase activity"/>
    <property type="evidence" value="ECO:0007669"/>
    <property type="project" value="UniProtKB-KW"/>
</dbReference>
<evidence type="ECO:0000259" key="2">
    <source>
        <dbReference type="SMART" id="SM00885"/>
    </source>
</evidence>
<dbReference type="Proteomes" id="UP000285961">
    <property type="component" value="Unassembled WGS sequence"/>
</dbReference>
<dbReference type="PANTHER" id="PTHR35372">
    <property type="entry name" value="ATP BINDING PROTEIN-RELATED"/>
    <property type="match status" value="1"/>
</dbReference>
<gene>
    <name evidence="3" type="ORF">C4532_06295</name>
</gene>
<dbReference type="Pfam" id="PF08706">
    <property type="entry name" value="D5_N"/>
    <property type="match status" value="1"/>
</dbReference>
<feature type="domain" description="Bacteriophage/plasmid primase P4 C-terminal" evidence="2">
    <location>
        <begin position="14"/>
        <end position="167"/>
    </location>
</feature>